<accession>A0ABQ3BJB4</accession>
<evidence type="ECO:0000313" key="3">
    <source>
        <dbReference type="Proteomes" id="UP000615593"/>
    </source>
</evidence>
<name>A0ABQ3BJB4_9FLAO</name>
<keyword evidence="3" id="KW-1185">Reference proteome</keyword>
<comment type="caution">
    <text evidence="2">The sequence shown here is derived from an EMBL/GenBank/DDBJ whole genome shotgun (WGS) entry which is preliminary data.</text>
</comment>
<evidence type="ECO:0000256" key="1">
    <source>
        <dbReference type="SAM" id="SignalP"/>
    </source>
</evidence>
<dbReference type="InterPro" id="IPR008969">
    <property type="entry name" value="CarboxyPept-like_regulatory"/>
</dbReference>
<sequence length="262" mass="30033">MKKLLILLPVFLLSIATSAQIDIRTLIKGKINVSADASAEDINVYNSNTTKGTVTNEYGEFYISVDEGDQLVFSGIQYQDFNVIIDENVIKTGKLNITINESVTELDEVTVRPYDLSGNVEVDVAKIKTVDANFPQQSSIEMANTKDYEFRPDSHSKVENDAIDKSYLTNGLNFANIFREIFKSNKNEEKEIVRDEIDVQIRKVYNDDFFRKNLDIDRENINEFIYYAEENGLQDNMLQQGNELALIEFLIDKSKTYKMQQD</sequence>
<keyword evidence="1" id="KW-0732">Signal</keyword>
<dbReference type="RefSeq" id="WP_027886187.1">
    <property type="nucleotide sequence ID" value="NZ_BMWY01000001.1"/>
</dbReference>
<dbReference type="SUPFAM" id="SSF49464">
    <property type="entry name" value="Carboxypeptidase regulatory domain-like"/>
    <property type="match status" value="1"/>
</dbReference>
<protein>
    <submittedName>
        <fullName evidence="2">Membrane protein</fullName>
    </submittedName>
</protein>
<dbReference type="Pfam" id="PF13715">
    <property type="entry name" value="CarbopepD_reg_2"/>
    <property type="match status" value="1"/>
</dbReference>
<proteinExistence type="predicted"/>
<feature type="chain" id="PRO_5046299359" evidence="1">
    <location>
        <begin position="20"/>
        <end position="262"/>
    </location>
</feature>
<reference evidence="3" key="1">
    <citation type="journal article" date="2019" name="Int. J. Syst. Evol. Microbiol.">
        <title>The Global Catalogue of Microorganisms (GCM) 10K type strain sequencing project: providing services to taxonomists for standard genome sequencing and annotation.</title>
        <authorList>
            <consortium name="The Broad Institute Genomics Platform"/>
            <consortium name="The Broad Institute Genome Sequencing Center for Infectious Disease"/>
            <person name="Wu L."/>
            <person name="Ma J."/>
        </authorList>
    </citation>
    <scope>NUCLEOTIDE SEQUENCE [LARGE SCALE GENOMIC DNA]</scope>
    <source>
        <strain evidence="3">KCTC 12708</strain>
    </source>
</reference>
<dbReference type="Proteomes" id="UP000615593">
    <property type="component" value="Unassembled WGS sequence"/>
</dbReference>
<dbReference type="GeneID" id="94368236"/>
<dbReference type="EMBL" id="BMWY01000001">
    <property type="protein sequence ID" value="GGZ47149.1"/>
    <property type="molecule type" value="Genomic_DNA"/>
</dbReference>
<feature type="signal peptide" evidence="1">
    <location>
        <begin position="1"/>
        <end position="19"/>
    </location>
</feature>
<evidence type="ECO:0000313" key="2">
    <source>
        <dbReference type="EMBL" id="GGZ47149.1"/>
    </source>
</evidence>
<organism evidence="2 3">
    <name type="scientific">Mesonia mobilis</name>
    <dbReference type="NCBI Taxonomy" id="369791"/>
    <lineage>
        <taxon>Bacteria</taxon>
        <taxon>Pseudomonadati</taxon>
        <taxon>Bacteroidota</taxon>
        <taxon>Flavobacteriia</taxon>
        <taxon>Flavobacteriales</taxon>
        <taxon>Flavobacteriaceae</taxon>
        <taxon>Mesonia</taxon>
    </lineage>
</organism>
<gene>
    <name evidence="2" type="ORF">GCM10008088_05840</name>
</gene>